<dbReference type="InterPro" id="IPR049625">
    <property type="entry name" value="Glyco_transf_61_cat"/>
</dbReference>
<dbReference type="GO" id="GO:0016020">
    <property type="term" value="C:membrane"/>
    <property type="evidence" value="ECO:0007669"/>
    <property type="project" value="UniProtKB-SubCell"/>
</dbReference>
<evidence type="ECO:0000256" key="4">
    <source>
        <dbReference type="ARBA" id="ARBA00022692"/>
    </source>
</evidence>
<keyword evidence="4 9" id="KW-0812">Transmembrane</keyword>
<dbReference type="AlphaFoldDB" id="A0A2V3IFN5"/>
<organism evidence="11 12">
    <name type="scientific">Gracilariopsis chorda</name>
    <dbReference type="NCBI Taxonomy" id="448386"/>
    <lineage>
        <taxon>Eukaryota</taxon>
        <taxon>Rhodophyta</taxon>
        <taxon>Florideophyceae</taxon>
        <taxon>Rhodymeniophycidae</taxon>
        <taxon>Gracilariales</taxon>
        <taxon>Gracilariaceae</taxon>
        <taxon>Gracilariopsis</taxon>
    </lineage>
</organism>
<feature type="compositionally biased region" description="Polar residues" evidence="8">
    <location>
        <begin position="344"/>
        <end position="355"/>
    </location>
</feature>
<proteinExistence type="predicted"/>
<feature type="compositionally biased region" description="Basic and acidic residues" evidence="8">
    <location>
        <begin position="210"/>
        <end position="224"/>
    </location>
</feature>
<evidence type="ECO:0000256" key="9">
    <source>
        <dbReference type="SAM" id="Phobius"/>
    </source>
</evidence>
<feature type="compositionally biased region" description="Low complexity" evidence="8">
    <location>
        <begin position="290"/>
        <end position="300"/>
    </location>
</feature>
<dbReference type="Pfam" id="PF04577">
    <property type="entry name" value="Glyco_transf_61"/>
    <property type="match status" value="1"/>
</dbReference>
<feature type="region of interest" description="Disordered" evidence="8">
    <location>
        <begin position="171"/>
        <end position="355"/>
    </location>
</feature>
<sequence length="898" mass="101264">MHKTYSTHRSKLTAINASTRAYEDFHPSEDSTASRAFASPPRVSKLRRSRSQKQTWTLPRTHPPPPQQSSVLRNPTPGASPKLFSSPSPSEVPAFSISIAWFRLSPKFRIFLFAIGFVVVYYYMFAKHHQYDREITAIHEDVQKLLQETSVSGFLHQQFVEADLPPIFRESDLLPLPGNGTNSSATTTAARAVKPNSEHKKTSMAPDSGPSDHPKGKAKEKGSHGDLPLQRKKRKKEKKKKKKKKKKKRTKSIEGDKNASEKNSTQTLHHSNPDNLQSTSTSTQEGTATISVSPSLIASASPPPEFSPTIHSTEKQVEASPIPSSKASPIPSSSTSMISDGSKENTTAPGAQLGSTTPIEEIVDFSKFKDLTINDVPKGMIPVLNWNYDRVDDPNTTEQVFGLGNKLDHVAAYKPLCLDTNSSEAFAFEGQTVCGGYNRTVGWLIQYCEVMRESLYKEYLLETQPNKKPLSWLQENEADIEWVEGVTVLQILEKNCGNIAHFAGRLLLLQHIMENIPAYVSSSRVDQVLILPTYHIMKRFLYPHNYEFWHKTLLSALLAPSEVAVGTLGNFLYRMNKKRDPSVPVAQLLHNFSLADSSASEKKFVCFRKAIVPGYLKARFFVNDMEYPSMRPSLQSKVEGAPHVPRDSLRMRERISALVKQNPVFSKMRREILLLDRDGSRRVFDSESKAKITDLFMRLGKERGYEFKVVNFAKKTFSEQYDIVNSAAIAIGIHGANLVNTMFMPPLAVLIELFPFGFSHEMYVNGGNAGLKYYGYEMKTGTPFERISRYRSVTQCIKYDKNCKLHYRDGQLQVTDEDMKEIERILERAIVWCEKTSFKAESSIDIQNKTSNNGSSSENTDGGDKSRRRLLSRKKKRKGGGRGKGMKARRKRKRKEKR</sequence>
<evidence type="ECO:0000313" key="11">
    <source>
        <dbReference type="EMBL" id="PXF40838.1"/>
    </source>
</evidence>
<evidence type="ECO:0000256" key="8">
    <source>
        <dbReference type="SAM" id="MobiDB-lite"/>
    </source>
</evidence>
<dbReference type="OrthoDB" id="529273at2759"/>
<feature type="compositionally biased region" description="Basic and acidic residues" evidence="8">
    <location>
        <begin position="251"/>
        <end position="260"/>
    </location>
</feature>
<keyword evidence="12" id="KW-1185">Reference proteome</keyword>
<gene>
    <name evidence="11" type="ORF">BWQ96_09428</name>
</gene>
<evidence type="ECO:0000259" key="10">
    <source>
        <dbReference type="Pfam" id="PF04577"/>
    </source>
</evidence>
<feature type="compositionally biased region" description="Low complexity" evidence="8">
    <location>
        <begin position="178"/>
        <end position="192"/>
    </location>
</feature>
<evidence type="ECO:0000256" key="2">
    <source>
        <dbReference type="ARBA" id="ARBA00022676"/>
    </source>
</evidence>
<feature type="transmembrane region" description="Helical" evidence="9">
    <location>
        <begin position="108"/>
        <end position="125"/>
    </location>
</feature>
<feature type="compositionally biased region" description="Low complexity" evidence="8">
    <location>
        <begin position="320"/>
        <end position="340"/>
    </location>
</feature>
<feature type="region of interest" description="Disordered" evidence="8">
    <location>
        <begin position="844"/>
        <end position="898"/>
    </location>
</feature>
<dbReference type="GO" id="GO:0016757">
    <property type="term" value="F:glycosyltransferase activity"/>
    <property type="evidence" value="ECO:0007669"/>
    <property type="project" value="UniProtKB-KW"/>
</dbReference>
<comment type="caution">
    <text evidence="11">The sequence shown here is derived from an EMBL/GenBank/DDBJ whole genome shotgun (WGS) entry which is preliminary data.</text>
</comment>
<evidence type="ECO:0000256" key="6">
    <source>
        <dbReference type="ARBA" id="ARBA00023136"/>
    </source>
</evidence>
<evidence type="ECO:0000313" key="12">
    <source>
        <dbReference type="Proteomes" id="UP000247409"/>
    </source>
</evidence>
<evidence type="ECO:0000256" key="1">
    <source>
        <dbReference type="ARBA" id="ARBA00004167"/>
    </source>
</evidence>
<dbReference type="EMBL" id="NBIV01000257">
    <property type="protein sequence ID" value="PXF40838.1"/>
    <property type="molecule type" value="Genomic_DNA"/>
</dbReference>
<feature type="domain" description="Glycosyltransferase 61 catalytic" evidence="10">
    <location>
        <begin position="650"/>
        <end position="750"/>
    </location>
</feature>
<feature type="compositionally biased region" description="Polar residues" evidence="8">
    <location>
        <begin position="844"/>
        <end position="860"/>
    </location>
</feature>
<dbReference type="InterPro" id="IPR007657">
    <property type="entry name" value="Glycosyltransferase_61"/>
</dbReference>
<evidence type="ECO:0000256" key="7">
    <source>
        <dbReference type="ARBA" id="ARBA00023180"/>
    </source>
</evidence>
<comment type="subcellular location">
    <subcellularLocation>
        <location evidence="1">Membrane</location>
        <topology evidence="1">Single-pass membrane protein</topology>
    </subcellularLocation>
</comment>
<name>A0A2V3IFN5_9FLOR</name>
<accession>A0A2V3IFN5</accession>
<keyword evidence="7" id="KW-0325">Glycoprotein</keyword>
<dbReference type="PANTHER" id="PTHR20961:SF38">
    <property type="entry name" value="PROTEIN O-LINKED-MANNOSE BETA-1,4-N-ACETYLGLUCOSAMINYLTRANSFERASE 2"/>
    <property type="match status" value="1"/>
</dbReference>
<protein>
    <submittedName>
        <fullName evidence="11">Protein O-linked-mannose beta-1,4-N-acetylglucosaminyltransferase 2</fullName>
    </submittedName>
</protein>
<keyword evidence="3 11" id="KW-0808">Transferase</keyword>
<keyword evidence="5 9" id="KW-1133">Transmembrane helix</keyword>
<keyword evidence="6 9" id="KW-0472">Membrane</keyword>
<feature type="compositionally biased region" description="Basic residues" evidence="8">
    <location>
        <begin position="230"/>
        <end position="250"/>
    </location>
</feature>
<feature type="compositionally biased region" description="Basic residues" evidence="8">
    <location>
        <begin position="866"/>
        <end position="898"/>
    </location>
</feature>
<feature type="region of interest" description="Disordered" evidence="8">
    <location>
        <begin position="31"/>
        <end position="89"/>
    </location>
</feature>
<dbReference type="Proteomes" id="UP000247409">
    <property type="component" value="Unassembled WGS sequence"/>
</dbReference>
<reference evidence="11 12" key="1">
    <citation type="journal article" date="2018" name="Mol. Biol. Evol.">
        <title>Analysis of the draft genome of the red seaweed Gracilariopsis chorda provides insights into genome size evolution in Rhodophyta.</title>
        <authorList>
            <person name="Lee J."/>
            <person name="Yang E.C."/>
            <person name="Graf L."/>
            <person name="Yang J.H."/>
            <person name="Qiu H."/>
            <person name="Zel Zion U."/>
            <person name="Chan C.X."/>
            <person name="Stephens T.G."/>
            <person name="Weber A.P.M."/>
            <person name="Boo G.H."/>
            <person name="Boo S.M."/>
            <person name="Kim K.M."/>
            <person name="Shin Y."/>
            <person name="Jung M."/>
            <person name="Lee S.J."/>
            <person name="Yim H.S."/>
            <person name="Lee J.H."/>
            <person name="Bhattacharya D."/>
            <person name="Yoon H.S."/>
        </authorList>
    </citation>
    <scope>NUCLEOTIDE SEQUENCE [LARGE SCALE GENOMIC DNA]</scope>
    <source>
        <strain evidence="11 12">SKKU-2015</strain>
        <tissue evidence="11">Whole body</tissue>
    </source>
</reference>
<evidence type="ECO:0000256" key="3">
    <source>
        <dbReference type="ARBA" id="ARBA00022679"/>
    </source>
</evidence>
<feature type="compositionally biased region" description="Polar residues" evidence="8">
    <location>
        <begin position="261"/>
        <end position="289"/>
    </location>
</feature>
<keyword evidence="2 11" id="KW-0328">Glycosyltransferase</keyword>
<dbReference type="PANTHER" id="PTHR20961">
    <property type="entry name" value="GLYCOSYLTRANSFERASE"/>
    <property type="match status" value="1"/>
</dbReference>
<evidence type="ECO:0000256" key="5">
    <source>
        <dbReference type="ARBA" id="ARBA00022989"/>
    </source>
</evidence>